<sequence>MIMDANIGNFSSLTSDCDGKSTVEIDNRYTENNVETPPVFGSHPYSAEKHSGDLSPSFDPKIINTGEHALTLSHRPEFDGDSVSELGFAFPASLGSDSDLQHLENSIRFFDLYHSKAPLSLLQRSMSSRGSSPDLRVYDQVDSDENALNEQGSWHSLSPRIAKGDRKSLSSRITKRDMIAASAFHRKLNTSTLSHLRNQELDRTGNLYCRSEILVFESVAHSRMFPGTCFDPDQETDYLNYFDSVNSTFGRMHVRKVSSTKREREFGNSQNLEDAESGPDEISRYLESSLLNESYIDAVMDQEGQGYNLHEAAACNSNTDISSMVSELHTESFLSANEIPFAINSVQVIGAKQKRGGSSIWQRMVGVKNHTVYCIKVVSGKQEWEVQRRYRDFMNFYWQLKQVFNGHGSTLFLSLSEEVANDSRRVLGNTSPSIVESRVARIERFLQLLLQAGPPFSTATPLFWFLRPPQGIFETTGFEEHIVGQESSSLQRSVDVQLGTINTFSPSNMKGSPQELSEHGSPLNVGRIKLILTIHQNPSMEQVLRAQHHSCAKCFRHLEYEKGLFQGFVQAFGWGKPRYCEYTGQLFCSSCHSNELAVVPAYVLWHWDFTPKRVSQFSKSYLDSIYDQPLLCLSTANLYLYQRVPCLSKIQEIRTKLSRVLSCMRCDSRSRILNIMGSRRYFLESNDFFALRDLEDISKGAFAVLPGLLKMVLKTLSQHVTKQCSICQDSGEWCGAGILCKDSFQPIFPFDEENIVKCNMCNAPFHQNCFAKCSSCPSCPKNWVGVNPLNAS</sequence>
<comment type="caution">
    <text evidence="7">The sequence shown here is derived from an EMBL/GenBank/DDBJ whole genome shotgun (WGS) entry which is preliminary data.</text>
</comment>
<dbReference type="GO" id="GO:0008270">
    <property type="term" value="F:zinc ion binding"/>
    <property type="evidence" value="ECO:0007669"/>
    <property type="project" value="UniProtKB-KW"/>
</dbReference>
<dbReference type="InterPro" id="IPR025258">
    <property type="entry name" value="RH_dom"/>
</dbReference>
<dbReference type="SUPFAM" id="SSF64268">
    <property type="entry name" value="PX domain"/>
    <property type="match status" value="1"/>
</dbReference>
<dbReference type="EMBL" id="CM035435">
    <property type="protein sequence ID" value="KAH7290681.1"/>
    <property type="molecule type" value="Genomic_DNA"/>
</dbReference>
<organism evidence="7 8">
    <name type="scientific">Ceratopteris richardii</name>
    <name type="common">Triangle waterfern</name>
    <dbReference type="NCBI Taxonomy" id="49495"/>
    <lineage>
        <taxon>Eukaryota</taxon>
        <taxon>Viridiplantae</taxon>
        <taxon>Streptophyta</taxon>
        <taxon>Embryophyta</taxon>
        <taxon>Tracheophyta</taxon>
        <taxon>Polypodiopsida</taxon>
        <taxon>Polypodiidae</taxon>
        <taxon>Polypodiales</taxon>
        <taxon>Pteridineae</taxon>
        <taxon>Pteridaceae</taxon>
        <taxon>Parkerioideae</taxon>
        <taxon>Ceratopteris</taxon>
    </lineage>
</organism>
<dbReference type="PANTHER" id="PTHR12326:SF3">
    <property type="entry name" value="DIFFERENTIALLY EXPRESSED IN FDCP 8 HOMOLOG"/>
    <property type="match status" value="1"/>
</dbReference>
<dbReference type="SMART" id="SM01175">
    <property type="entry name" value="DUF4206"/>
    <property type="match status" value="1"/>
</dbReference>
<evidence type="ECO:0000256" key="2">
    <source>
        <dbReference type="ARBA" id="ARBA00022737"/>
    </source>
</evidence>
<gene>
    <name evidence="7" type="ORF">KP509_30G059200</name>
</gene>
<dbReference type="GO" id="GO:0005768">
    <property type="term" value="C:endosome"/>
    <property type="evidence" value="ECO:0007669"/>
    <property type="project" value="UniProtKB-ARBA"/>
</dbReference>
<dbReference type="Proteomes" id="UP000825935">
    <property type="component" value="Chromosome 30"/>
</dbReference>
<keyword evidence="2" id="KW-0677">Repeat</keyword>
<protein>
    <recommendedName>
        <fullName evidence="6">PX domain-containing protein</fullName>
    </recommendedName>
</protein>
<dbReference type="Gene3D" id="3.30.1520.10">
    <property type="entry name" value="Phox-like domain"/>
    <property type="match status" value="1"/>
</dbReference>
<dbReference type="AlphaFoldDB" id="A0A8T2R4K2"/>
<dbReference type="InterPro" id="IPR051366">
    <property type="entry name" value="DEF8"/>
</dbReference>
<feature type="domain" description="PX" evidence="6">
    <location>
        <begin position="351"/>
        <end position="473"/>
    </location>
</feature>
<dbReference type="InterPro" id="IPR036871">
    <property type="entry name" value="PX_dom_sf"/>
</dbReference>
<dbReference type="GO" id="GO:0016020">
    <property type="term" value="C:membrane"/>
    <property type="evidence" value="ECO:0007669"/>
    <property type="project" value="UniProtKB-ARBA"/>
</dbReference>
<evidence type="ECO:0000256" key="1">
    <source>
        <dbReference type="ARBA" id="ARBA00022723"/>
    </source>
</evidence>
<keyword evidence="4" id="KW-0862">Zinc</keyword>
<evidence type="ECO:0000259" key="6">
    <source>
        <dbReference type="PROSITE" id="PS50195"/>
    </source>
</evidence>
<accession>A0A8T2R4K2</accession>
<evidence type="ECO:0000256" key="3">
    <source>
        <dbReference type="ARBA" id="ARBA00022771"/>
    </source>
</evidence>
<dbReference type="GO" id="GO:0035091">
    <property type="term" value="F:phosphatidylinositol binding"/>
    <property type="evidence" value="ECO:0007669"/>
    <property type="project" value="InterPro"/>
</dbReference>
<keyword evidence="8" id="KW-1185">Reference proteome</keyword>
<reference evidence="7" key="1">
    <citation type="submission" date="2021-08" db="EMBL/GenBank/DDBJ databases">
        <title>WGS assembly of Ceratopteris richardii.</title>
        <authorList>
            <person name="Marchant D.B."/>
            <person name="Chen G."/>
            <person name="Jenkins J."/>
            <person name="Shu S."/>
            <person name="Leebens-Mack J."/>
            <person name="Grimwood J."/>
            <person name="Schmutz J."/>
            <person name="Soltis P."/>
            <person name="Soltis D."/>
            <person name="Chen Z.-H."/>
        </authorList>
    </citation>
    <scope>NUCLEOTIDE SEQUENCE</scope>
    <source>
        <strain evidence="7">Whitten #5841</strain>
        <tissue evidence="7">Leaf</tissue>
    </source>
</reference>
<evidence type="ECO:0000313" key="7">
    <source>
        <dbReference type="EMBL" id="KAH7290681.1"/>
    </source>
</evidence>
<keyword evidence="1" id="KW-0479">Metal-binding</keyword>
<dbReference type="InterPro" id="IPR001683">
    <property type="entry name" value="PX_dom"/>
</dbReference>
<dbReference type="Pfam" id="PF00787">
    <property type="entry name" value="PX"/>
    <property type="match status" value="1"/>
</dbReference>
<dbReference type="PROSITE" id="PS50195">
    <property type="entry name" value="PX"/>
    <property type="match status" value="1"/>
</dbReference>
<name>A0A8T2R4K2_CERRI</name>
<proteinExistence type="predicted"/>
<feature type="region of interest" description="Disordered" evidence="5">
    <location>
        <begin position="260"/>
        <end position="280"/>
    </location>
</feature>
<evidence type="ECO:0000256" key="5">
    <source>
        <dbReference type="SAM" id="MobiDB-lite"/>
    </source>
</evidence>
<evidence type="ECO:0000313" key="8">
    <source>
        <dbReference type="Proteomes" id="UP000825935"/>
    </source>
</evidence>
<evidence type="ECO:0000256" key="4">
    <source>
        <dbReference type="ARBA" id="ARBA00022833"/>
    </source>
</evidence>
<dbReference type="OrthoDB" id="1918044at2759"/>
<dbReference type="CDD" id="cd06093">
    <property type="entry name" value="PX_domain"/>
    <property type="match status" value="1"/>
</dbReference>
<dbReference type="Pfam" id="PF13901">
    <property type="entry name" value="RH_dom"/>
    <property type="match status" value="1"/>
</dbReference>
<keyword evidence="3" id="KW-0863">Zinc-finger</keyword>
<dbReference type="PANTHER" id="PTHR12326">
    <property type="entry name" value="PLECKSTRIN HOMOLOGY DOMAIN CONTAINING PROTEIN"/>
    <property type="match status" value="1"/>
</dbReference>